<evidence type="ECO:0000256" key="3">
    <source>
        <dbReference type="ARBA" id="ARBA00022806"/>
    </source>
</evidence>
<evidence type="ECO:0000313" key="9">
    <source>
        <dbReference type="Proteomes" id="UP000663908"/>
    </source>
</evidence>
<dbReference type="SMART" id="SM01142">
    <property type="entry name" value="DSHCT"/>
    <property type="match status" value="1"/>
</dbReference>
<dbReference type="PANTHER" id="PTHR12131:SF1">
    <property type="entry name" value="ATP-DEPENDENT RNA HELICASE SUPV3L1, MITOCHONDRIAL-RELATED"/>
    <property type="match status" value="1"/>
</dbReference>
<organism evidence="8 9">
    <name type="scientific">Streptomyces cyanogenus</name>
    <dbReference type="NCBI Taxonomy" id="80860"/>
    <lineage>
        <taxon>Bacteria</taxon>
        <taxon>Bacillati</taxon>
        <taxon>Actinomycetota</taxon>
        <taxon>Actinomycetes</taxon>
        <taxon>Kitasatosporales</taxon>
        <taxon>Streptomycetaceae</taxon>
        <taxon>Streptomyces</taxon>
    </lineage>
</organism>
<evidence type="ECO:0000256" key="1">
    <source>
        <dbReference type="ARBA" id="ARBA00022741"/>
    </source>
</evidence>
<evidence type="ECO:0000259" key="6">
    <source>
        <dbReference type="PROSITE" id="PS51192"/>
    </source>
</evidence>
<dbReference type="Pfam" id="PF00270">
    <property type="entry name" value="DEAD"/>
    <property type="match status" value="1"/>
</dbReference>
<name>A0ABX7TPD7_STRCY</name>
<reference evidence="8 9" key="1">
    <citation type="submission" date="2021-03" db="EMBL/GenBank/DDBJ databases">
        <title>Complete genome sequence of Streptomyces cyanogenus S136, producer of anticancer angucycline landomycin A.</title>
        <authorList>
            <person name="Hrab P."/>
            <person name="Ruckert C."/>
            <person name="Busche T."/>
            <person name="Ostash I."/>
            <person name="Kalinowski J."/>
            <person name="Fedorenko V."/>
            <person name="Yushchuk O."/>
            <person name="Ostash B."/>
        </authorList>
    </citation>
    <scope>NUCLEOTIDE SEQUENCE [LARGE SCALE GENOMIC DNA]</scope>
    <source>
        <strain evidence="8 9">S136</strain>
    </source>
</reference>
<proteinExistence type="predicted"/>
<dbReference type="PANTHER" id="PTHR12131">
    <property type="entry name" value="ATP-DEPENDENT RNA AND DNA HELICASE"/>
    <property type="match status" value="1"/>
</dbReference>
<dbReference type="PROSITE" id="PS51194">
    <property type="entry name" value="HELICASE_CTER"/>
    <property type="match status" value="1"/>
</dbReference>
<dbReference type="InterPro" id="IPR014001">
    <property type="entry name" value="Helicase_ATP-bd"/>
</dbReference>
<feature type="region of interest" description="Disordered" evidence="5">
    <location>
        <begin position="697"/>
        <end position="738"/>
    </location>
</feature>
<dbReference type="SMART" id="SM00487">
    <property type="entry name" value="DEXDc"/>
    <property type="match status" value="1"/>
</dbReference>
<feature type="domain" description="Helicase ATP-binding" evidence="6">
    <location>
        <begin position="95"/>
        <end position="253"/>
    </location>
</feature>
<feature type="region of interest" description="Disordered" evidence="5">
    <location>
        <begin position="303"/>
        <end position="327"/>
    </location>
</feature>
<keyword evidence="2" id="KW-0378">Hydrolase</keyword>
<feature type="compositionally biased region" description="Basic and acidic residues" evidence="5">
    <location>
        <begin position="303"/>
        <end position="323"/>
    </location>
</feature>
<keyword evidence="3" id="KW-0347">Helicase</keyword>
<dbReference type="InterPro" id="IPR050699">
    <property type="entry name" value="RNA-DNA_Helicase"/>
</dbReference>
<dbReference type="InterPro" id="IPR011545">
    <property type="entry name" value="DEAD/DEAH_box_helicase_dom"/>
</dbReference>
<dbReference type="InterPro" id="IPR027417">
    <property type="entry name" value="P-loop_NTPase"/>
</dbReference>
<dbReference type="CDD" id="cd18795">
    <property type="entry name" value="SF2_C_Ski2"/>
    <property type="match status" value="1"/>
</dbReference>
<dbReference type="Proteomes" id="UP000663908">
    <property type="component" value="Chromosome"/>
</dbReference>
<keyword evidence="4" id="KW-0067">ATP-binding</keyword>
<dbReference type="Pfam" id="PF26090">
    <property type="entry name" value="SH3_HelY"/>
    <property type="match status" value="1"/>
</dbReference>
<dbReference type="InterPro" id="IPR012961">
    <property type="entry name" value="Ski2/MTR4_C"/>
</dbReference>
<dbReference type="Pfam" id="PF08148">
    <property type="entry name" value="DSHCT"/>
    <property type="match status" value="1"/>
</dbReference>
<sequence>MPPPSEDGGIRRSAARSCPSRLVRSRWAVGGSTIRIMIVLLSVAPGTLESTMTEDLSPAERYAAARRRAAEQATALASFREMYDFGLDPFQIEACQALEAGKGVLVAAPTGSGKTIVGEFAVHLALQQGKKCFYTTPIKALSNQKYADLCRRYGAAKVGLLTGDNSVNSDAPVVVMTTEVLRNMLYAGSQTLLGLGYVVMDEVHYLSDRFRGAVWEEVIIHLPESVTLVSLSATVSNAEEFGDWLDTVRGDTEVIVSEHRPVPLFQHVLAGRRMYDLFEEGEGHKKAVNPDLVRLARMEATRPSYQDRRRGRAMREADRERERRQRSRVWTPGRPEVIERLDSEGLLPAITFIFSRAACEAAVQQCLYAGLRLNDEEAREQVRALVEERTASIPTEDLHVLGYYEWLEGLERGIAAHHAGMLPTFKEVVEELFVRGLVKAVFATETLALGINMPARSVVLEKLVKWNGEQHADITPGEYTQLTGRAGRRGIDVEGHAVVLWQRGMSPEHLAGLAGTRTYPLRSSFKPSYNMAVNLVEQFGRHRSRELLETSFAQFQADKSVVGISRQVQRNEEGLAGYKASMTCHLGDFEEYARLRRELKDRETELARQGADQRRAEAAVALEKLKPGDVIHVPTGKYAGLALVLDPGLPAGRSNGHRGFDHHDGPRPLVLTAERQVKRLASMDFPVPVEPLDRMRIPKTFNPRSPQSRRDLASALRSKAGHIPPERARKKRSQAADDREIARLRTAIRAHPCHGCNDREDHARWAERYHRLLRDTSQLERRIEGRTNTIARTFDRIVALLTELDYLRGDEVTEHGKRLARLYGELDLLASECLRERVWEGLGPAELAACVSALVYEARVGDDAMAPKLPSGKAKAALDEMVRIWGRLDALEEEFRISQTEGVGQREPDLGFAWAAYMWASGKGLDEVLREAEMPAGDFVRWCKQVIDVLGQISAAAHAEGSTVGKAARKAVDQLLRGVVAYSSVG</sequence>
<protein>
    <submittedName>
        <fullName evidence="8">Ski2-like helicase</fullName>
    </submittedName>
</protein>
<dbReference type="InterPro" id="IPR001650">
    <property type="entry name" value="Helicase_C-like"/>
</dbReference>
<gene>
    <name evidence="8" type="ORF">S1361_09000</name>
</gene>
<evidence type="ECO:0000256" key="2">
    <source>
        <dbReference type="ARBA" id="ARBA00022801"/>
    </source>
</evidence>
<accession>A0ABX7TPD7</accession>
<evidence type="ECO:0000256" key="4">
    <source>
        <dbReference type="ARBA" id="ARBA00022840"/>
    </source>
</evidence>
<evidence type="ECO:0000259" key="7">
    <source>
        <dbReference type="PROSITE" id="PS51194"/>
    </source>
</evidence>
<dbReference type="Gene3D" id="1.10.3380.30">
    <property type="match status" value="1"/>
</dbReference>
<keyword evidence="1" id="KW-0547">Nucleotide-binding</keyword>
<dbReference type="PROSITE" id="PS51192">
    <property type="entry name" value="HELICASE_ATP_BIND_1"/>
    <property type="match status" value="1"/>
</dbReference>
<keyword evidence="9" id="KW-1185">Reference proteome</keyword>
<dbReference type="EMBL" id="CP071839">
    <property type="protein sequence ID" value="QTD97483.1"/>
    <property type="molecule type" value="Genomic_DNA"/>
</dbReference>
<dbReference type="Pfam" id="PF00271">
    <property type="entry name" value="Helicase_C"/>
    <property type="match status" value="1"/>
</dbReference>
<evidence type="ECO:0000256" key="5">
    <source>
        <dbReference type="SAM" id="MobiDB-lite"/>
    </source>
</evidence>
<dbReference type="SMART" id="SM00490">
    <property type="entry name" value="HELICc"/>
    <property type="match status" value="1"/>
</dbReference>
<feature type="domain" description="Helicase C-terminal" evidence="7">
    <location>
        <begin position="374"/>
        <end position="537"/>
    </location>
</feature>
<dbReference type="Gene3D" id="3.40.50.300">
    <property type="entry name" value="P-loop containing nucleotide triphosphate hydrolases"/>
    <property type="match status" value="2"/>
</dbReference>
<dbReference type="SUPFAM" id="SSF52540">
    <property type="entry name" value="P-loop containing nucleoside triphosphate hydrolases"/>
    <property type="match status" value="1"/>
</dbReference>
<dbReference type="InterPro" id="IPR058621">
    <property type="entry name" value="SH3_HelY"/>
</dbReference>
<evidence type="ECO:0000313" key="8">
    <source>
        <dbReference type="EMBL" id="QTD97483.1"/>
    </source>
</evidence>